<dbReference type="InterPro" id="IPR002347">
    <property type="entry name" value="SDR_fam"/>
</dbReference>
<organism evidence="3 4">
    <name type="scientific">Alteribacillus persepolensis</name>
    <dbReference type="NCBI Taxonomy" id="568899"/>
    <lineage>
        <taxon>Bacteria</taxon>
        <taxon>Bacillati</taxon>
        <taxon>Bacillota</taxon>
        <taxon>Bacilli</taxon>
        <taxon>Bacillales</taxon>
        <taxon>Bacillaceae</taxon>
        <taxon>Alteribacillus</taxon>
    </lineage>
</organism>
<dbReference type="GO" id="GO:0008206">
    <property type="term" value="P:bile acid metabolic process"/>
    <property type="evidence" value="ECO:0007669"/>
    <property type="project" value="UniProtKB-ARBA"/>
</dbReference>
<comment type="similarity">
    <text evidence="1">Belongs to the short-chain dehydrogenases/reductases (SDR) family.</text>
</comment>
<dbReference type="InterPro" id="IPR036291">
    <property type="entry name" value="NAD(P)-bd_dom_sf"/>
</dbReference>
<evidence type="ECO:0000313" key="4">
    <source>
        <dbReference type="Proteomes" id="UP000199163"/>
    </source>
</evidence>
<dbReference type="PANTHER" id="PTHR42760:SF133">
    <property type="entry name" value="3-OXOACYL-[ACYL-CARRIER-PROTEIN] REDUCTASE"/>
    <property type="match status" value="1"/>
</dbReference>
<evidence type="ECO:0000313" key="3">
    <source>
        <dbReference type="EMBL" id="SDH70109.1"/>
    </source>
</evidence>
<dbReference type="AlphaFoldDB" id="A0A1G8EK44"/>
<name>A0A1G8EK44_9BACI</name>
<dbReference type="STRING" id="568899.SAMN05192534_109127"/>
<dbReference type="EMBL" id="FNDK01000009">
    <property type="protein sequence ID" value="SDH70109.1"/>
    <property type="molecule type" value="Genomic_DNA"/>
</dbReference>
<dbReference type="Pfam" id="PF13561">
    <property type="entry name" value="adh_short_C2"/>
    <property type="match status" value="1"/>
</dbReference>
<dbReference type="NCBIfam" id="NF005559">
    <property type="entry name" value="PRK07231.1"/>
    <property type="match status" value="1"/>
</dbReference>
<dbReference type="Gene3D" id="3.40.50.720">
    <property type="entry name" value="NAD(P)-binding Rossmann-like Domain"/>
    <property type="match status" value="1"/>
</dbReference>
<keyword evidence="2" id="KW-0560">Oxidoreductase</keyword>
<dbReference type="SUPFAM" id="SSF51735">
    <property type="entry name" value="NAD(P)-binding Rossmann-fold domains"/>
    <property type="match status" value="1"/>
</dbReference>
<dbReference type="FunFam" id="3.40.50.720:FF:000084">
    <property type="entry name" value="Short-chain dehydrogenase reductase"/>
    <property type="match status" value="1"/>
</dbReference>
<dbReference type="RefSeq" id="WP_091273292.1">
    <property type="nucleotide sequence ID" value="NZ_FNDK01000009.1"/>
</dbReference>
<evidence type="ECO:0000256" key="2">
    <source>
        <dbReference type="ARBA" id="ARBA00023002"/>
    </source>
</evidence>
<accession>A0A1G8EK44</accession>
<dbReference type="PANTHER" id="PTHR42760">
    <property type="entry name" value="SHORT-CHAIN DEHYDROGENASES/REDUCTASES FAMILY MEMBER"/>
    <property type="match status" value="1"/>
</dbReference>
<dbReference type="PRINTS" id="PR00081">
    <property type="entry name" value="GDHRDH"/>
</dbReference>
<gene>
    <name evidence="3" type="ORF">SAMN05192534_109127</name>
</gene>
<dbReference type="GO" id="GO:0016616">
    <property type="term" value="F:oxidoreductase activity, acting on the CH-OH group of donors, NAD or NADP as acceptor"/>
    <property type="evidence" value="ECO:0007669"/>
    <property type="project" value="TreeGrafter"/>
</dbReference>
<evidence type="ECO:0000256" key="1">
    <source>
        <dbReference type="ARBA" id="ARBA00006484"/>
    </source>
</evidence>
<dbReference type="Proteomes" id="UP000199163">
    <property type="component" value="Unassembled WGS sequence"/>
</dbReference>
<proteinExistence type="inferred from homology"/>
<dbReference type="OrthoDB" id="286404at2"/>
<reference evidence="3 4" key="1">
    <citation type="submission" date="2016-10" db="EMBL/GenBank/DDBJ databases">
        <authorList>
            <person name="de Groot N.N."/>
        </authorList>
    </citation>
    <scope>NUCLEOTIDE SEQUENCE [LARGE SCALE GENOMIC DNA]</scope>
    <source>
        <strain evidence="3 4">DSM 21632</strain>
    </source>
</reference>
<keyword evidence="4" id="KW-1185">Reference proteome</keyword>
<dbReference type="PRINTS" id="PR00080">
    <property type="entry name" value="SDRFAMILY"/>
</dbReference>
<protein>
    <submittedName>
        <fullName evidence="3">3alpha(Or 20beta)-hydroxysteroid dehydrogenase</fullName>
    </submittedName>
</protein>
<sequence>MTNLNGKVAVVTGGARGMGASHAKRFVNDGASVVITDILEEKGSELAKELGEKALFIQHDVSKTEDWKKVIQETEDTFGPISILVNNAGIAILNEIKDMTEEDYMKVIQVNQLSVFLGMKAVLPSMQSAGSGSIINIASISAIRSMNEGVAYDAAKGAINAMTKTAAVEFAKYNIRVNAILPGFVETEMDAGLDPEYLNFILKATPMNRRAQPEEVSSLVSYLASDDCQFQTAGEFIIDGGLTKRY</sequence>